<evidence type="ECO:0000259" key="4">
    <source>
        <dbReference type="PROSITE" id="PS50102"/>
    </source>
</evidence>
<feature type="region of interest" description="Disordered" evidence="3">
    <location>
        <begin position="687"/>
        <end position="778"/>
    </location>
</feature>
<dbReference type="Pfam" id="PF01805">
    <property type="entry name" value="Surp"/>
    <property type="match status" value="1"/>
</dbReference>
<dbReference type="SUPFAM" id="SSF109905">
    <property type="entry name" value="Surp module (SWAP domain)"/>
    <property type="match status" value="1"/>
</dbReference>
<dbReference type="SMART" id="SM01115">
    <property type="entry name" value="cwf21"/>
    <property type="match status" value="1"/>
</dbReference>
<proteinExistence type="predicted"/>
<evidence type="ECO:0000313" key="7">
    <source>
        <dbReference type="Ensembl" id="ENSLBEP00000003427.1"/>
    </source>
</evidence>
<dbReference type="Pfam" id="PF00076">
    <property type="entry name" value="RRM_1"/>
    <property type="match status" value="1"/>
</dbReference>
<name>A0A3Q3E7Y1_9LABR</name>
<evidence type="ECO:0000259" key="6">
    <source>
        <dbReference type="PROSITE" id="PS51391"/>
    </source>
</evidence>
<dbReference type="Ensembl" id="ENSLBET00000003606.1">
    <property type="protein sequence ID" value="ENSLBEP00000003427.1"/>
    <property type="gene ID" value="ENSLBEG00000002498.1"/>
</dbReference>
<feature type="compositionally biased region" description="Basic and acidic residues" evidence="3">
    <location>
        <begin position="718"/>
        <end position="731"/>
    </location>
</feature>
<organism evidence="7 8">
    <name type="scientific">Labrus bergylta</name>
    <name type="common">ballan wrasse</name>
    <dbReference type="NCBI Taxonomy" id="56723"/>
    <lineage>
        <taxon>Eukaryota</taxon>
        <taxon>Metazoa</taxon>
        <taxon>Chordata</taxon>
        <taxon>Craniata</taxon>
        <taxon>Vertebrata</taxon>
        <taxon>Euteleostomi</taxon>
        <taxon>Actinopterygii</taxon>
        <taxon>Neopterygii</taxon>
        <taxon>Teleostei</taxon>
        <taxon>Neoteleostei</taxon>
        <taxon>Acanthomorphata</taxon>
        <taxon>Eupercaria</taxon>
        <taxon>Labriformes</taxon>
        <taxon>Labridae</taxon>
        <taxon>Labrus</taxon>
    </lineage>
</organism>
<dbReference type="InterPro" id="IPR000504">
    <property type="entry name" value="RRM_dom"/>
</dbReference>
<dbReference type="InterPro" id="IPR006569">
    <property type="entry name" value="CID_dom"/>
</dbReference>
<dbReference type="GO" id="GO:0006396">
    <property type="term" value="P:RNA processing"/>
    <property type="evidence" value="ECO:0007669"/>
    <property type="project" value="InterPro"/>
</dbReference>
<reference evidence="7" key="2">
    <citation type="submission" date="2025-09" db="UniProtKB">
        <authorList>
            <consortium name="Ensembl"/>
        </authorList>
    </citation>
    <scope>IDENTIFICATION</scope>
</reference>
<dbReference type="GeneTree" id="ENSGT00390000010687"/>
<dbReference type="AlphaFoldDB" id="A0A3Q3E7Y1"/>
<evidence type="ECO:0000259" key="5">
    <source>
        <dbReference type="PROSITE" id="PS50128"/>
    </source>
</evidence>
<dbReference type="InterPro" id="IPR013170">
    <property type="entry name" value="mRNA_splic_Cwf21_dom"/>
</dbReference>
<dbReference type="GO" id="GO:0003723">
    <property type="term" value="F:RNA binding"/>
    <property type="evidence" value="ECO:0007669"/>
    <property type="project" value="UniProtKB-UniRule"/>
</dbReference>
<dbReference type="CDD" id="cd12223">
    <property type="entry name" value="RRM_SR140"/>
    <property type="match status" value="1"/>
</dbReference>
<evidence type="ECO:0000256" key="3">
    <source>
        <dbReference type="SAM" id="MobiDB-lite"/>
    </source>
</evidence>
<dbReference type="GO" id="GO:0005634">
    <property type="term" value="C:nucleus"/>
    <property type="evidence" value="ECO:0007669"/>
    <property type="project" value="TreeGrafter"/>
</dbReference>
<dbReference type="Pfam" id="PF08312">
    <property type="entry name" value="cwf21"/>
    <property type="match status" value="1"/>
</dbReference>
<dbReference type="PANTHER" id="PTHR23140">
    <property type="entry name" value="RNA PROCESSING PROTEIN LD23810P"/>
    <property type="match status" value="1"/>
</dbReference>
<dbReference type="SMART" id="SM00582">
    <property type="entry name" value="RPR"/>
    <property type="match status" value="1"/>
</dbReference>
<sequence length="778" mass="88448">MADKKGKTLTPIKTLTKKQQQELKKKEEEKAADVFEEFLASFESNKKSRVKTFVHGGIVNATKGKQSGLCDSCSSSNFRESRQLLSKKIADSAAAVHLCNCQSSYLLTGLIKFILSLYDDLMTPTTTNLYISCISQKMNEEMLCQEFCKYGPLASVKIMWPRTEEERCRTSNRAFVAFMTRKDAERALAALDGKVIMGFEMKLGWGKPARIPPQPLYTPVGVRATPPPPSGLPFNAQPRDRFRNDFTKPLGMSKGELDKTLSEAVVKVVIPTDRNLLLLIHRMIEFVVREGHVFEAVIMSKELNNPDYRFLFNNKSQDHVYYRWKLFSILQGESPTEWRTTDFRMFRGGSIWRPPVLNSYSQRDEDRAEVREEAPPEEEVKKGQLRAEHRKRLQTLLTELIPGREDIAKAMLFCLERADAAEEVVTHVTESFSLLHTPLQKKIARLYLVSDILHNSCAKVAGASYYRKYFETKLAQIFGDLNAAHKNIQARLQAEQFKQRVMGCFRAWEDWAIYPESYLIHLQNIFLGFAKAEEDSTETAEDASCDLDGAPMDSETVGSNSALVDDIDGCPMGWDPLDGVPVDDIDGVPLGVAVDDINGMPLNESSVSLSKWERTEIHECPLSAGDSVNSQEGNKDSESDSSDDSSSSPKYDSAAFQSSLRSFQMSESKRKRLRELEVKVMKIQDELESGKRPRKSGSSIQQQVEHYRNKLLQKVIKGRQEEQRKEQEKRERRQKKRTKTKSPKQSKRSRSPTPDRKAGKSRSRSPHRSRKKTKKSKH</sequence>
<reference evidence="7" key="1">
    <citation type="submission" date="2025-08" db="UniProtKB">
        <authorList>
            <consortium name="Ensembl"/>
        </authorList>
    </citation>
    <scope>IDENTIFICATION</scope>
</reference>
<feature type="compositionally biased region" description="Polar residues" evidence="3">
    <location>
        <begin position="655"/>
        <end position="666"/>
    </location>
</feature>
<keyword evidence="8" id="KW-1185">Reference proteome</keyword>
<dbReference type="InterPro" id="IPR000061">
    <property type="entry name" value="Surp"/>
</dbReference>
<feature type="region of interest" description="Disordered" evidence="3">
    <location>
        <begin position="1"/>
        <end position="23"/>
    </location>
</feature>
<evidence type="ECO:0000256" key="2">
    <source>
        <dbReference type="PROSITE-ProRule" id="PRU00176"/>
    </source>
</evidence>
<feature type="compositionally biased region" description="Basic residues" evidence="3">
    <location>
        <begin position="759"/>
        <end position="778"/>
    </location>
</feature>
<dbReference type="PANTHER" id="PTHR23140:SF5">
    <property type="entry name" value="U2-ASSOCIATED SR140 PROTEIN-LIKE"/>
    <property type="match status" value="1"/>
</dbReference>
<feature type="domain" description="CID" evidence="6">
    <location>
        <begin position="385"/>
        <end position="530"/>
    </location>
</feature>
<dbReference type="Pfam" id="PF04818">
    <property type="entry name" value="CID"/>
    <property type="match status" value="1"/>
</dbReference>
<feature type="compositionally biased region" description="Low complexity" evidence="3">
    <location>
        <begin position="8"/>
        <end position="18"/>
    </location>
</feature>
<dbReference type="InterPro" id="IPR012677">
    <property type="entry name" value="Nucleotide-bd_a/b_plait_sf"/>
</dbReference>
<feature type="compositionally biased region" description="Basic residues" evidence="3">
    <location>
        <begin position="732"/>
        <end position="750"/>
    </location>
</feature>
<feature type="region of interest" description="Disordered" evidence="3">
    <location>
        <begin position="621"/>
        <end position="670"/>
    </location>
</feature>
<feature type="domain" description="RRM" evidence="4">
    <location>
        <begin position="127"/>
        <end position="208"/>
    </location>
</feature>
<dbReference type="Gene3D" id="1.10.10.790">
    <property type="entry name" value="Surp module"/>
    <property type="match status" value="1"/>
</dbReference>
<dbReference type="PROSITE" id="PS50128">
    <property type="entry name" value="SURP"/>
    <property type="match status" value="1"/>
</dbReference>
<accession>A0A3Q3E7Y1</accession>
<dbReference type="InterPro" id="IPR047488">
    <property type="entry name" value="SR140_cwf21"/>
</dbReference>
<dbReference type="Gene3D" id="3.30.70.330">
    <property type="match status" value="1"/>
</dbReference>
<dbReference type="PROSITE" id="PS50102">
    <property type="entry name" value="RRM"/>
    <property type="match status" value="1"/>
</dbReference>
<dbReference type="SUPFAM" id="SSF54928">
    <property type="entry name" value="RNA-binding domain, RBD"/>
    <property type="match status" value="1"/>
</dbReference>
<dbReference type="InterPro" id="IPR035979">
    <property type="entry name" value="RBD_domain_sf"/>
</dbReference>
<dbReference type="InterPro" id="IPR035009">
    <property type="entry name" value="SR140_RRM"/>
</dbReference>
<dbReference type="SMART" id="SM00360">
    <property type="entry name" value="RRM"/>
    <property type="match status" value="1"/>
</dbReference>
<dbReference type="CDD" id="cd21370">
    <property type="entry name" value="cwf21_SR140"/>
    <property type="match status" value="1"/>
</dbReference>
<evidence type="ECO:0000256" key="1">
    <source>
        <dbReference type="ARBA" id="ARBA00022884"/>
    </source>
</evidence>
<dbReference type="PROSITE" id="PS51391">
    <property type="entry name" value="CID"/>
    <property type="match status" value="1"/>
</dbReference>
<dbReference type="InterPro" id="IPR051485">
    <property type="entry name" value="SR-CTD_assoc_factor"/>
</dbReference>
<feature type="region of interest" description="Disordered" evidence="3">
    <location>
        <begin position="363"/>
        <end position="385"/>
    </location>
</feature>
<feature type="domain" description="SURP motif" evidence="5">
    <location>
        <begin position="279"/>
        <end position="322"/>
    </location>
</feature>
<keyword evidence="1 2" id="KW-0694">RNA-binding</keyword>
<evidence type="ECO:0000313" key="8">
    <source>
        <dbReference type="Proteomes" id="UP000261660"/>
    </source>
</evidence>
<protein>
    <submittedName>
        <fullName evidence="7">Zgc:163098</fullName>
    </submittedName>
</protein>
<dbReference type="InterPro" id="IPR035967">
    <property type="entry name" value="SWAP/Surp_sf"/>
</dbReference>
<dbReference type="Gene3D" id="6.10.140.420">
    <property type="match status" value="1"/>
</dbReference>
<dbReference type="Gene3D" id="1.25.40.90">
    <property type="match status" value="1"/>
</dbReference>
<dbReference type="Proteomes" id="UP000261660">
    <property type="component" value="Unplaced"/>
</dbReference>
<dbReference type="SMART" id="SM00648">
    <property type="entry name" value="SWAP"/>
    <property type="match status" value="1"/>
</dbReference>
<dbReference type="SUPFAM" id="SSF48464">
    <property type="entry name" value="ENTH/VHS domain"/>
    <property type="match status" value="1"/>
</dbReference>
<dbReference type="InterPro" id="IPR008942">
    <property type="entry name" value="ENTH_VHS"/>
</dbReference>